<comment type="caution">
    <text evidence="3">The sequence shown here is derived from an EMBL/GenBank/DDBJ whole genome shotgun (WGS) entry which is preliminary data.</text>
</comment>
<evidence type="ECO:0000256" key="2">
    <source>
        <dbReference type="SAM" id="SignalP"/>
    </source>
</evidence>
<organism evidence="3 4">
    <name type="scientific">Zophobas morio</name>
    <dbReference type="NCBI Taxonomy" id="2755281"/>
    <lineage>
        <taxon>Eukaryota</taxon>
        <taxon>Metazoa</taxon>
        <taxon>Ecdysozoa</taxon>
        <taxon>Arthropoda</taxon>
        <taxon>Hexapoda</taxon>
        <taxon>Insecta</taxon>
        <taxon>Pterygota</taxon>
        <taxon>Neoptera</taxon>
        <taxon>Endopterygota</taxon>
        <taxon>Coleoptera</taxon>
        <taxon>Polyphaga</taxon>
        <taxon>Cucujiformia</taxon>
        <taxon>Tenebrionidae</taxon>
        <taxon>Zophobas</taxon>
    </lineage>
</organism>
<evidence type="ECO:0000256" key="1">
    <source>
        <dbReference type="ARBA" id="ARBA00022729"/>
    </source>
</evidence>
<dbReference type="Pfam" id="PF01395">
    <property type="entry name" value="PBP_GOBP"/>
    <property type="match status" value="1"/>
</dbReference>
<reference evidence="3" key="1">
    <citation type="journal article" date="2023" name="G3 (Bethesda)">
        <title>Whole genome assemblies of Zophobas morio and Tenebrio molitor.</title>
        <authorList>
            <person name="Kaur S."/>
            <person name="Stinson S.A."/>
            <person name="diCenzo G.C."/>
        </authorList>
    </citation>
    <scope>NUCLEOTIDE SEQUENCE</scope>
    <source>
        <strain evidence="3">QUZm001</strain>
    </source>
</reference>
<name>A0AA38HUA4_9CUCU</name>
<dbReference type="SMART" id="SM00708">
    <property type="entry name" value="PhBP"/>
    <property type="match status" value="1"/>
</dbReference>
<dbReference type="Proteomes" id="UP001168821">
    <property type="component" value="Unassembled WGS sequence"/>
</dbReference>
<feature type="chain" id="PRO_5041346792" evidence="2">
    <location>
        <begin position="17"/>
        <end position="150"/>
    </location>
</feature>
<evidence type="ECO:0000313" key="4">
    <source>
        <dbReference type="Proteomes" id="UP001168821"/>
    </source>
</evidence>
<dbReference type="GO" id="GO:0007608">
    <property type="term" value="P:sensory perception of smell"/>
    <property type="evidence" value="ECO:0007669"/>
    <property type="project" value="TreeGrafter"/>
</dbReference>
<sequence length="150" mass="16707">MKSFIILTLLCAGTNAISTEFFEKVMNELHAVAMACVKQESATANDMVELMVHKFPPSTHEAKCVIACFYEHYHMMTPEGTFDKQATIDAFNPLKSEDADLYDKMLKIVDTCQENPQIFEDRCETASAMAVCVKQQVEALGLTSNSIIQA</sequence>
<dbReference type="CDD" id="cd23992">
    <property type="entry name" value="PBP_GOBP"/>
    <property type="match status" value="1"/>
</dbReference>
<dbReference type="GO" id="GO:0005549">
    <property type="term" value="F:odorant binding"/>
    <property type="evidence" value="ECO:0007669"/>
    <property type="project" value="InterPro"/>
</dbReference>
<feature type="signal peptide" evidence="2">
    <location>
        <begin position="1"/>
        <end position="16"/>
    </location>
</feature>
<gene>
    <name evidence="3" type="ORF">Zmor_026753</name>
</gene>
<protein>
    <submittedName>
        <fullName evidence="3">Uncharacterized protein</fullName>
    </submittedName>
</protein>
<accession>A0AA38HUA4</accession>
<dbReference type="AlphaFoldDB" id="A0AA38HUA4"/>
<dbReference type="Gene3D" id="1.10.238.20">
    <property type="entry name" value="Pheromone/general odorant binding protein domain"/>
    <property type="match status" value="1"/>
</dbReference>
<dbReference type="PANTHER" id="PTHR11857:SF42">
    <property type="entry name" value="GENERAL ODORANT-BINDING PROTEIN 19D-RELATED"/>
    <property type="match status" value="1"/>
</dbReference>
<proteinExistence type="predicted"/>
<dbReference type="SUPFAM" id="SSF47565">
    <property type="entry name" value="Insect pheromone/odorant-binding proteins"/>
    <property type="match status" value="1"/>
</dbReference>
<dbReference type="EMBL" id="JALNTZ010000008">
    <property type="protein sequence ID" value="KAJ3644080.1"/>
    <property type="molecule type" value="Genomic_DNA"/>
</dbReference>
<dbReference type="InterPro" id="IPR036728">
    <property type="entry name" value="PBP_GOBP_sf"/>
</dbReference>
<dbReference type="PANTHER" id="PTHR11857">
    <property type="entry name" value="ODORANT BINDING PROTEIN-RELATED"/>
    <property type="match status" value="1"/>
</dbReference>
<dbReference type="InterPro" id="IPR006170">
    <property type="entry name" value="PBP/GOBP"/>
</dbReference>
<keyword evidence="4" id="KW-1185">Reference proteome</keyword>
<keyword evidence="1 2" id="KW-0732">Signal</keyword>
<evidence type="ECO:0000313" key="3">
    <source>
        <dbReference type="EMBL" id="KAJ3644080.1"/>
    </source>
</evidence>
<dbReference type="GO" id="GO:0005615">
    <property type="term" value="C:extracellular space"/>
    <property type="evidence" value="ECO:0007669"/>
    <property type="project" value="TreeGrafter"/>
</dbReference>